<protein>
    <submittedName>
        <fullName evidence="2">Putative salt-induced outer membrane protein YdiY</fullName>
    </submittedName>
</protein>
<organism evidence="2 3">
    <name type="scientific">Litorivivens lipolytica</name>
    <dbReference type="NCBI Taxonomy" id="1524264"/>
    <lineage>
        <taxon>Bacteria</taxon>
        <taxon>Pseudomonadati</taxon>
        <taxon>Pseudomonadota</taxon>
        <taxon>Gammaproteobacteria</taxon>
        <taxon>Litorivivens</taxon>
    </lineage>
</organism>
<accession>A0A7W4Z6X4</accession>
<dbReference type="Proteomes" id="UP000537130">
    <property type="component" value="Unassembled WGS sequence"/>
</dbReference>
<keyword evidence="1" id="KW-0732">Signal</keyword>
<dbReference type="InterPro" id="IPR007433">
    <property type="entry name" value="DUF481"/>
</dbReference>
<dbReference type="AlphaFoldDB" id="A0A7W4Z6X4"/>
<dbReference type="EMBL" id="JACHWY010000001">
    <property type="protein sequence ID" value="MBB3047405.1"/>
    <property type="molecule type" value="Genomic_DNA"/>
</dbReference>
<evidence type="ECO:0000256" key="1">
    <source>
        <dbReference type="SAM" id="SignalP"/>
    </source>
</evidence>
<keyword evidence="3" id="KW-1185">Reference proteome</keyword>
<proteinExistence type="predicted"/>
<evidence type="ECO:0000313" key="2">
    <source>
        <dbReference type="EMBL" id="MBB3047405.1"/>
    </source>
</evidence>
<feature type="signal peptide" evidence="1">
    <location>
        <begin position="1"/>
        <end position="19"/>
    </location>
</feature>
<name>A0A7W4Z6X4_9GAMM</name>
<comment type="caution">
    <text evidence="2">The sequence shown here is derived from an EMBL/GenBank/DDBJ whole genome shotgun (WGS) entry which is preliminary data.</text>
</comment>
<gene>
    <name evidence="2" type="ORF">FHR99_001641</name>
</gene>
<sequence>MIRLTLLALLSFFSAVTFAQEGSSPWSGDAELGFVASEGNTDAKSVSANASLTWQQDAWKNNSEFQTLNTESAGVRSAERYFVSNRLAYTFSPHNYLFNYVSWEDDRFSGYKYRATIAFGYGRRLIDNETMLWDAEIGPGYRRAELLDNSGDDVEEDAILRMASNFRWELSPTATFEQKLAVDHGEENTVSKSTTSIKTTVKGGIGLKVAYIVQYTSDVPADKVHADKQTTVTLVYSF</sequence>
<evidence type="ECO:0000313" key="3">
    <source>
        <dbReference type="Proteomes" id="UP000537130"/>
    </source>
</evidence>
<reference evidence="2 3" key="1">
    <citation type="submission" date="2020-08" db="EMBL/GenBank/DDBJ databases">
        <title>Genomic Encyclopedia of Type Strains, Phase III (KMG-III): the genomes of soil and plant-associated and newly described type strains.</title>
        <authorList>
            <person name="Whitman W."/>
        </authorList>
    </citation>
    <scope>NUCLEOTIDE SEQUENCE [LARGE SCALE GENOMIC DNA]</scope>
    <source>
        <strain evidence="2 3">CECT 8654</strain>
    </source>
</reference>
<dbReference type="RefSeq" id="WP_183410030.1">
    <property type="nucleotide sequence ID" value="NZ_JACHWY010000001.1"/>
</dbReference>
<dbReference type="Pfam" id="PF04338">
    <property type="entry name" value="DUF481"/>
    <property type="match status" value="1"/>
</dbReference>
<feature type="chain" id="PRO_5030626149" evidence="1">
    <location>
        <begin position="20"/>
        <end position="238"/>
    </location>
</feature>